<evidence type="ECO:0000256" key="1">
    <source>
        <dbReference type="SAM" id="MobiDB-lite"/>
    </source>
</evidence>
<gene>
    <name evidence="2" type="ORF">COW82_00835</name>
</gene>
<dbReference type="AlphaFoldDB" id="A0A2H0DWV4"/>
<proteinExistence type="predicted"/>
<comment type="caution">
    <text evidence="2">The sequence shown here is derived from an EMBL/GenBank/DDBJ whole genome shotgun (WGS) entry which is preliminary data.</text>
</comment>
<sequence length="356" mass="39448">MIGKNLLFLIILMVAVLGFFISRNSNQFKLPAGETTVVEVGSAEEPAEKTEEKDKENDEEEEKIMRISKREILITDGVKHSIPLNEILSGGPPKDGIPSIDAPKFISPVEADKFLTDEAAGLGLIYKGESKFYPYQILVWHEIVNDVIGGEPVLVTYCPLCATGVVFDRRVGGKAQEFGVSGKLWQSNLLMYNRSGDEKTESLWSQVLGEAVLGPNTGEKLEILPSDTILYGDWKKENPETKVLSRETGAARSYGQDPYGDYYTSESVSFGAFFNDSRLHPKAFVLGIEVDGKFKAYDKEALPEGVMTDNFAGLEIRIEKSAIGEVRMSIGQKALPYIGGFWFSWLAVHPETELFK</sequence>
<reference evidence="2 3" key="1">
    <citation type="submission" date="2017-09" db="EMBL/GenBank/DDBJ databases">
        <title>Depth-based differentiation of microbial function through sediment-hosted aquifers and enrichment of novel symbionts in the deep terrestrial subsurface.</title>
        <authorList>
            <person name="Probst A.J."/>
            <person name="Ladd B."/>
            <person name="Jarett J.K."/>
            <person name="Geller-Mcgrath D.E."/>
            <person name="Sieber C.M."/>
            <person name="Emerson J.B."/>
            <person name="Anantharaman K."/>
            <person name="Thomas B.C."/>
            <person name="Malmstrom R."/>
            <person name="Stieglmeier M."/>
            <person name="Klingl A."/>
            <person name="Woyke T."/>
            <person name="Ryan C.M."/>
            <person name="Banfield J.F."/>
        </authorList>
    </citation>
    <scope>NUCLEOTIDE SEQUENCE [LARGE SCALE GENOMIC DNA]</scope>
    <source>
        <strain evidence="2">CG22_combo_CG10-13_8_21_14_all_43_18</strain>
    </source>
</reference>
<dbReference type="Proteomes" id="UP000231276">
    <property type="component" value="Unassembled WGS sequence"/>
</dbReference>
<dbReference type="EMBL" id="PCTS01000011">
    <property type="protein sequence ID" value="PIP86662.1"/>
    <property type="molecule type" value="Genomic_DNA"/>
</dbReference>
<evidence type="ECO:0008006" key="4">
    <source>
        <dbReference type="Google" id="ProtNLM"/>
    </source>
</evidence>
<evidence type="ECO:0000313" key="2">
    <source>
        <dbReference type="EMBL" id="PIP86662.1"/>
    </source>
</evidence>
<name>A0A2H0DWV4_9BACT</name>
<feature type="region of interest" description="Disordered" evidence="1">
    <location>
        <begin position="39"/>
        <end position="62"/>
    </location>
</feature>
<accession>A0A2H0DWV4</accession>
<dbReference type="InterPro" id="IPR021516">
    <property type="entry name" value="DUF3179"/>
</dbReference>
<protein>
    <recommendedName>
        <fullName evidence="4">DUF3179 domain-containing protein</fullName>
    </recommendedName>
</protein>
<dbReference type="Pfam" id="PF11376">
    <property type="entry name" value="DUF3179"/>
    <property type="match status" value="1"/>
</dbReference>
<organism evidence="2 3">
    <name type="scientific">Candidatus Campbellbacteria bacterium CG22_combo_CG10-13_8_21_14_all_43_18</name>
    <dbReference type="NCBI Taxonomy" id="1974530"/>
    <lineage>
        <taxon>Bacteria</taxon>
        <taxon>Candidatus Campbelliibacteriota</taxon>
    </lineage>
</organism>
<feature type="compositionally biased region" description="Basic and acidic residues" evidence="1">
    <location>
        <begin position="46"/>
        <end position="56"/>
    </location>
</feature>
<evidence type="ECO:0000313" key="3">
    <source>
        <dbReference type="Proteomes" id="UP000231276"/>
    </source>
</evidence>